<keyword evidence="2" id="KW-1185">Reference proteome</keyword>
<dbReference type="AlphaFoldDB" id="A0A348AF77"/>
<dbReference type="Gene3D" id="3.30.460.10">
    <property type="entry name" value="Beta Polymerase, domain 2"/>
    <property type="match status" value="1"/>
</dbReference>
<dbReference type="KEGG" id="mana:MAMMFC1_00359"/>
<proteinExistence type="predicted"/>
<dbReference type="EMBL" id="AP018449">
    <property type="protein sequence ID" value="BBB89725.1"/>
    <property type="molecule type" value="Genomic_DNA"/>
</dbReference>
<gene>
    <name evidence="1" type="primary">aadK</name>
    <name evidence="1" type="ORF">MAMMFC1_00359</name>
</gene>
<dbReference type="Proteomes" id="UP000276437">
    <property type="component" value="Chromosome"/>
</dbReference>
<dbReference type="RefSeq" id="WP_197723890.1">
    <property type="nucleotide sequence ID" value="NZ_AP018449.1"/>
</dbReference>
<evidence type="ECO:0000313" key="1">
    <source>
        <dbReference type="EMBL" id="BBB89725.1"/>
    </source>
</evidence>
<sequence length="154" mass="17508">MRTEQEMMDLILSVAKADERVRAVLLSGSRANPAVPKDSYQDYDVTYFVADIAPFYNNPAWVEAHFGKPLIMQMPEAMRYPTGDGSFNYMMIYPDGNRIDLRFEFTSYIDEGEPAVVLLDKDNGSGFLQTLPAPGDKHWHIKPPSPLFFLLLLQ</sequence>
<dbReference type="InterPro" id="IPR043519">
    <property type="entry name" value="NT_sf"/>
</dbReference>
<evidence type="ECO:0000313" key="2">
    <source>
        <dbReference type="Proteomes" id="UP000276437"/>
    </source>
</evidence>
<dbReference type="Pfam" id="PF04439">
    <property type="entry name" value="Adenyl_transf"/>
    <property type="match status" value="1"/>
</dbReference>
<protein>
    <submittedName>
        <fullName evidence="1">Aminoglycoside 6-adenylyltransferase</fullName>
        <ecNumber evidence="1">2.7.7.-</ecNumber>
    </submittedName>
</protein>
<dbReference type="EC" id="2.7.7.-" evidence="1"/>
<dbReference type="InterPro" id="IPR007530">
    <property type="entry name" value="Aminoglycoside_adenylylTfrase"/>
</dbReference>
<keyword evidence="1" id="KW-0808">Transferase</keyword>
<accession>A0A348AF77</accession>
<keyword evidence="1" id="KW-0548">Nucleotidyltransferase</keyword>
<name>A0A348AF77_9FIRM</name>
<reference evidence="1 2" key="1">
    <citation type="journal article" date="2018" name="Int. J. Syst. Evol. Microbiol.">
        <title>Methylomusa anaerophila gen. nov., sp. nov., an anaerobic methanol-utilizing bacterium isolated from a microbial fuel cell.</title>
        <authorList>
            <person name="Amano N."/>
            <person name="Yamamuro A."/>
            <person name="Miyahara M."/>
            <person name="Kouzuma A."/>
            <person name="Abe T."/>
            <person name="Watanabe K."/>
        </authorList>
    </citation>
    <scope>NUCLEOTIDE SEQUENCE [LARGE SCALE GENOMIC DNA]</scope>
    <source>
        <strain evidence="1 2">MMFC1</strain>
    </source>
</reference>
<dbReference type="GO" id="GO:0016779">
    <property type="term" value="F:nucleotidyltransferase activity"/>
    <property type="evidence" value="ECO:0007669"/>
    <property type="project" value="UniProtKB-KW"/>
</dbReference>
<organism evidence="1 2">
    <name type="scientific">Methylomusa anaerophila</name>
    <dbReference type="NCBI Taxonomy" id="1930071"/>
    <lineage>
        <taxon>Bacteria</taxon>
        <taxon>Bacillati</taxon>
        <taxon>Bacillota</taxon>
        <taxon>Negativicutes</taxon>
        <taxon>Selenomonadales</taxon>
        <taxon>Sporomusaceae</taxon>
        <taxon>Methylomusa</taxon>
    </lineage>
</organism>
<dbReference type="SUPFAM" id="SSF81301">
    <property type="entry name" value="Nucleotidyltransferase"/>
    <property type="match status" value="1"/>
</dbReference>